<keyword evidence="3" id="KW-0378">Hydrolase</keyword>
<gene>
    <name evidence="7" type="ORF">BJ554DRAFT_1444</name>
</gene>
<dbReference type="Gene3D" id="3.40.50.200">
    <property type="entry name" value="Peptidase S8/S53 domain"/>
    <property type="match status" value="1"/>
</dbReference>
<keyword evidence="4" id="KW-0720">Serine protease</keyword>
<proteinExistence type="inferred from homology"/>
<reference evidence="7 8" key="1">
    <citation type="journal article" name="Sci. Rep.">
        <title>Genome-scale phylogenetic analyses confirm Olpidium as the closest living zoosporic fungus to the non-flagellated, terrestrial fungi.</title>
        <authorList>
            <person name="Chang Y."/>
            <person name="Rochon D."/>
            <person name="Sekimoto S."/>
            <person name="Wang Y."/>
            <person name="Chovatia M."/>
            <person name="Sandor L."/>
            <person name="Salamov A."/>
            <person name="Grigoriev I.V."/>
            <person name="Stajich J.E."/>
            <person name="Spatafora J.W."/>
        </authorList>
    </citation>
    <scope>NUCLEOTIDE SEQUENCE [LARGE SCALE GENOMIC DNA]</scope>
    <source>
        <strain evidence="7">S191</strain>
    </source>
</reference>
<sequence>MQRDAPWGLARTAHRLIGFGSYEQFHHAPSGGEGVTVHVLDTGIKVDHVDFEGRARWGATIRVGDESRYLSGYGRSIAPAPTVGVIAGSRYGVSKNASVVAVKVLRSDGSGIMSDVLKGIDFVTSEHHLASAVAKVRGEKFRGSVANLSLVVPPSRALDHAVNAVSRAAASSCDAGNMAGPSNYSDAVTSRLCFIRGRESKQPVAAGIHFAVAAGNDGGKACDNSPAAAELAATVAASTIADERASFSNHGSCVDIIAPGKDIPSEWTDYIPNPADLKDILLRRATEGVVEGLPIETPNRLLYIGPLEPLIYD</sequence>
<feature type="domain" description="Peptidase S8/S53" evidence="6">
    <location>
        <begin position="32"/>
        <end position="262"/>
    </location>
</feature>
<evidence type="ECO:0000256" key="2">
    <source>
        <dbReference type="ARBA" id="ARBA00022670"/>
    </source>
</evidence>
<keyword evidence="8" id="KW-1185">Reference proteome</keyword>
<organism evidence="7 8">
    <name type="scientific">Olpidium bornovanus</name>
    <dbReference type="NCBI Taxonomy" id="278681"/>
    <lineage>
        <taxon>Eukaryota</taxon>
        <taxon>Fungi</taxon>
        <taxon>Fungi incertae sedis</taxon>
        <taxon>Olpidiomycota</taxon>
        <taxon>Olpidiomycotina</taxon>
        <taxon>Olpidiomycetes</taxon>
        <taxon>Olpidiales</taxon>
        <taxon>Olpidiaceae</taxon>
        <taxon>Olpidium</taxon>
    </lineage>
</organism>
<dbReference type="EMBL" id="JAEFCI010008631">
    <property type="protein sequence ID" value="KAG5458342.1"/>
    <property type="molecule type" value="Genomic_DNA"/>
</dbReference>
<evidence type="ECO:0000259" key="6">
    <source>
        <dbReference type="Pfam" id="PF00082"/>
    </source>
</evidence>
<evidence type="ECO:0000313" key="7">
    <source>
        <dbReference type="EMBL" id="KAG5458342.1"/>
    </source>
</evidence>
<dbReference type="InterPro" id="IPR015500">
    <property type="entry name" value="Peptidase_S8_subtilisin-rel"/>
</dbReference>
<dbReference type="OrthoDB" id="206201at2759"/>
<comment type="similarity">
    <text evidence="1 5">Belongs to the peptidase S8 family.</text>
</comment>
<dbReference type="Pfam" id="PF00082">
    <property type="entry name" value="Peptidase_S8"/>
    <property type="match status" value="1"/>
</dbReference>
<protein>
    <submittedName>
        <fullName evidence="7">Vacuolar serine protease</fullName>
    </submittedName>
</protein>
<evidence type="ECO:0000256" key="1">
    <source>
        <dbReference type="ARBA" id="ARBA00011073"/>
    </source>
</evidence>
<keyword evidence="2 7" id="KW-0645">Protease</keyword>
<dbReference type="InterPro" id="IPR036852">
    <property type="entry name" value="Peptidase_S8/S53_dom_sf"/>
</dbReference>
<dbReference type="PANTHER" id="PTHR43806">
    <property type="entry name" value="PEPTIDASE S8"/>
    <property type="match status" value="1"/>
</dbReference>
<evidence type="ECO:0000256" key="5">
    <source>
        <dbReference type="PROSITE-ProRule" id="PRU01240"/>
    </source>
</evidence>
<accession>A0A8H7ZSD8</accession>
<dbReference type="GO" id="GO:0005615">
    <property type="term" value="C:extracellular space"/>
    <property type="evidence" value="ECO:0007669"/>
    <property type="project" value="TreeGrafter"/>
</dbReference>
<dbReference type="PROSITE" id="PS51892">
    <property type="entry name" value="SUBTILASE"/>
    <property type="match status" value="1"/>
</dbReference>
<dbReference type="GO" id="GO:0006508">
    <property type="term" value="P:proteolysis"/>
    <property type="evidence" value="ECO:0007669"/>
    <property type="project" value="UniProtKB-KW"/>
</dbReference>
<evidence type="ECO:0000256" key="3">
    <source>
        <dbReference type="ARBA" id="ARBA00022801"/>
    </source>
</evidence>
<evidence type="ECO:0000313" key="8">
    <source>
        <dbReference type="Proteomes" id="UP000673691"/>
    </source>
</evidence>
<dbReference type="PRINTS" id="PR00723">
    <property type="entry name" value="SUBTILISIN"/>
</dbReference>
<comment type="caution">
    <text evidence="7">The sequence shown here is derived from an EMBL/GenBank/DDBJ whole genome shotgun (WGS) entry which is preliminary data.</text>
</comment>
<dbReference type="PANTHER" id="PTHR43806:SF11">
    <property type="entry name" value="CEREVISIN-RELATED"/>
    <property type="match status" value="1"/>
</dbReference>
<dbReference type="SUPFAM" id="SSF52743">
    <property type="entry name" value="Subtilisin-like"/>
    <property type="match status" value="1"/>
</dbReference>
<name>A0A8H7ZSD8_9FUNG</name>
<dbReference type="GO" id="GO:0004252">
    <property type="term" value="F:serine-type endopeptidase activity"/>
    <property type="evidence" value="ECO:0007669"/>
    <property type="project" value="InterPro"/>
</dbReference>
<dbReference type="InterPro" id="IPR023827">
    <property type="entry name" value="Peptidase_S8_Asp-AS"/>
</dbReference>
<evidence type="ECO:0000256" key="4">
    <source>
        <dbReference type="ARBA" id="ARBA00022825"/>
    </source>
</evidence>
<dbReference type="InterPro" id="IPR050131">
    <property type="entry name" value="Peptidase_S8_subtilisin-like"/>
</dbReference>
<dbReference type="Proteomes" id="UP000673691">
    <property type="component" value="Unassembled WGS sequence"/>
</dbReference>
<dbReference type="AlphaFoldDB" id="A0A8H7ZSD8"/>
<comment type="caution">
    <text evidence="5">Lacks conserved residue(s) required for the propagation of feature annotation.</text>
</comment>
<dbReference type="InterPro" id="IPR000209">
    <property type="entry name" value="Peptidase_S8/S53_dom"/>
</dbReference>
<dbReference type="PROSITE" id="PS00136">
    <property type="entry name" value="SUBTILASE_ASP"/>
    <property type="match status" value="1"/>
</dbReference>